<feature type="region of interest" description="Disordered" evidence="1">
    <location>
        <begin position="212"/>
        <end position="308"/>
    </location>
</feature>
<dbReference type="EMBL" id="JARJCM010000005">
    <property type="protein sequence ID" value="KAJ7045051.1"/>
    <property type="molecule type" value="Genomic_DNA"/>
</dbReference>
<keyword evidence="3" id="KW-1185">Reference proteome</keyword>
<gene>
    <name evidence="2" type="ORF">C8F04DRAFT_1067556</name>
</gene>
<dbReference type="Proteomes" id="UP001218188">
    <property type="component" value="Unassembled WGS sequence"/>
</dbReference>
<feature type="region of interest" description="Disordered" evidence="1">
    <location>
        <begin position="45"/>
        <end position="153"/>
    </location>
</feature>
<name>A0AAD6XEJ5_9AGAR</name>
<feature type="compositionally biased region" description="Polar residues" evidence="1">
    <location>
        <begin position="225"/>
        <end position="234"/>
    </location>
</feature>
<feature type="compositionally biased region" description="Basic and acidic residues" evidence="1">
    <location>
        <begin position="134"/>
        <end position="147"/>
    </location>
</feature>
<accession>A0AAD6XEJ5</accession>
<feature type="compositionally biased region" description="Basic and acidic residues" evidence="1">
    <location>
        <begin position="244"/>
        <end position="255"/>
    </location>
</feature>
<sequence>MDALRGTLFACAGFLFASIGFTLSVLSTFLRLFFPYHPTGAEVASTIRRRRTRESSHKRRHTSSTTNSSISSHASTSSSESSTTTSGMNTRKPRSLEPKVASEHVERPEFRNTVVLRRRRSESTPPSPSPWDISHSDTKHSADDTVMNKRPSSFHLPRSASIDFSLDNAPAGLSFLHRRKSKTPSSLSGSLNPASLPVIEKKKSQLFGPLLHKRRSQHESEVSKRSSQIFMSPSTEEEGSSPDTPERRQSLDLAHRLPPKRSQTLRTQPYEAPYFFPTPGSAEAESYLPPRRQLARPPSSSTLLAVPS</sequence>
<comment type="caution">
    <text evidence="2">The sequence shown here is derived from an EMBL/GenBank/DDBJ whole genome shotgun (WGS) entry which is preliminary data.</text>
</comment>
<protein>
    <submittedName>
        <fullName evidence="2">Uncharacterized protein</fullName>
    </submittedName>
</protein>
<evidence type="ECO:0000256" key="1">
    <source>
        <dbReference type="SAM" id="MobiDB-lite"/>
    </source>
</evidence>
<evidence type="ECO:0000313" key="2">
    <source>
        <dbReference type="EMBL" id="KAJ7045051.1"/>
    </source>
</evidence>
<proteinExistence type="predicted"/>
<feature type="compositionally biased region" description="Basic residues" evidence="1">
    <location>
        <begin position="47"/>
        <end position="62"/>
    </location>
</feature>
<reference evidence="2" key="1">
    <citation type="submission" date="2023-03" db="EMBL/GenBank/DDBJ databases">
        <title>Massive genome expansion in bonnet fungi (Mycena s.s.) driven by repeated elements and novel gene families across ecological guilds.</title>
        <authorList>
            <consortium name="Lawrence Berkeley National Laboratory"/>
            <person name="Harder C.B."/>
            <person name="Miyauchi S."/>
            <person name="Viragh M."/>
            <person name="Kuo A."/>
            <person name="Thoen E."/>
            <person name="Andreopoulos B."/>
            <person name="Lu D."/>
            <person name="Skrede I."/>
            <person name="Drula E."/>
            <person name="Henrissat B."/>
            <person name="Morin E."/>
            <person name="Kohler A."/>
            <person name="Barry K."/>
            <person name="LaButti K."/>
            <person name="Morin E."/>
            <person name="Salamov A."/>
            <person name="Lipzen A."/>
            <person name="Mereny Z."/>
            <person name="Hegedus B."/>
            <person name="Baldrian P."/>
            <person name="Stursova M."/>
            <person name="Weitz H."/>
            <person name="Taylor A."/>
            <person name="Grigoriev I.V."/>
            <person name="Nagy L.G."/>
            <person name="Martin F."/>
            <person name="Kauserud H."/>
        </authorList>
    </citation>
    <scope>NUCLEOTIDE SEQUENCE</scope>
    <source>
        <strain evidence="2">CBHHK200</strain>
    </source>
</reference>
<evidence type="ECO:0000313" key="3">
    <source>
        <dbReference type="Proteomes" id="UP001218188"/>
    </source>
</evidence>
<feature type="compositionally biased region" description="Basic and acidic residues" evidence="1">
    <location>
        <begin position="94"/>
        <end position="110"/>
    </location>
</feature>
<organism evidence="2 3">
    <name type="scientific">Mycena alexandri</name>
    <dbReference type="NCBI Taxonomy" id="1745969"/>
    <lineage>
        <taxon>Eukaryota</taxon>
        <taxon>Fungi</taxon>
        <taxon>Dikarya</taxon>
        <taxon>Basidiomycota</taxon>
        <taxon>Agaricomycotina</taxon>
        <taxon>Agaricomycetes</taxon>
        <taxon>Agaricomycetidae</taxon>
        <taxon>Agaricales</taxon>
        <taxon>Marasmiineae</taxon>
        <taxon>Mycenaceae</taxon>
        <taxon>Mycena</taxon>
    </lineage>
</organism>
<feature type="compositionally biased region" description="Low complexity" evidence="1">
    <location>
        <begin position="63"/>
        <end position="86"/>
    </location>
</feature>
<dbReference type="AlphaFoldDB" id="A0AAD6XEJ5"/>
<feature type="compositionally biased region" description="Polar residues" evidence="1">
    <location>
        <begin position="298"/>
        <end position="308"/>
    </location>
</feature>